<protein>
    <submittedName>
        <fullName evidence="1">Uncharacterized protein</fullName>
    </submittedName>
</protein>
<reference evidence="1" key="1">
    <citation type="submission" date="2023-04" db="EMBL/GenBank/DDBJ databases">
        <title>A chromosome-level genome assembly of the parasitoid wasp Eretmocerus hayati.</title>
        <authorList>
            <person name="Zhong Y."/>
            <person name="Liu S."/>
            <person name="Liu Y."/>
        </authorList>
    </citation>
    <scope>NUCLEOTIDE SEQUENCE</scope>
    <source>
        <strain evidence="1">ZJU_SS_LIU_2023</strain>
    </source>
</reference>
<proteinExistence type="predicted"/>
<name>A0ACC2ND25_9HYME</name>
<keyword evidence="2" id="KW-1185">Reference proteome</keyword>
<dbReference type="EMBL" id="CM056743">
    <property type="protein sequence ID" value="KAJ8669055.1"/>
    <property type="molecule type" value="Genomic_DNA"/>
</dbReference>
<accession>A0ACC2ND25</accession>
<evidence type="ECO:0000313" key="1">
    <source>
        <dbReference type="EMBL" id="KAJ8669055.1"/>
    </source>
</evidence>
<gene>
    <name evidence="1" type="ORF">QAD02_000314</name>
</gene>
<evidence type="ECO:0000313" key="2">
    <source>
        <dbReference type="Proteomes" id="UP001239111"/>
    </source>
</evidence>
<sequence length="573" mass="64663">MSRSTLEETVDPSKGGSNSGYVKQEQSVTYASYDASSYVGYGTGTSTPQQPLPGQPPLPPMPPPQAAVPPPPSVFAPVATQVAQLHAWPHQWQWITPQAGTLAAATQAAAAAAAFQRDVQPMRNNYVKRERFNHNRNNAYQQRGNFHRKNRHRRYDQGQNQYHDQGSYYGAGMGMDWQRGNEAALMGMQIPMPSQLSHMAGGSRRPEESGDQDIKEEIVVKKNKQRKPMSMSYPSRPWNREDAERALRIESEYNKAVRAQSLIIKFPDPDLSKDIVKQFHSGIQNIHFQSPSGPRYCFVQMSEGTDIDEAIKELEKVKFGVGHLRVERKSLRDEDNPAPEEIDPYTLYIGNLPESVNVNEVKNKFPTAARVDVGYAQKMRNTRYAFIRYNSIDESIAAYKKAHDLMWDTRSIIVRFRRQRGNTCLPGEQKSSPKKKDEVPKTPSATNSTKKDDYKSSNNRKIHTSQDNSQLQKTAEGGLAHKNDSARITESPTVVTSSVAQVTNNQEKLEQSRVGRYPDYTKTWTIYPPFGNCHLRSSLNEDSRRAKLKDDVPSDHLDQMFSDLQNIAGDIGF</sequence>
<comment type="caution">
    <text evidence="1">The sequence shown here is derived from an EMBL/GenBank/DDBJ whole genome shotgun (WGS) entry which is preliminary data.</text>
</comment>
<dbReference type="Proteomes" id="UP001239111">
    <property type="component" value="Chromosome 3"/>
</dbReference>
<organism evidence="1 2">
    <name type="scientific">Eretmocerus hayati</name>
    <dbReference type="NCBI Taxonomy" id="131215"/>
    <lineage>
        <taxon>Eukaryota</taxon>
        <taxon>Metazoa</taxon>
        <taxon>Ecdysozoa</taxon>
        <taxon>Arthropoda</taxon>
        <taxon>Hexapoda</taxon>
        <taxon>Insecta</taxon>
        <taxon>Pterygota</taxon>
        <taxon>Neoptera</taxon>
        <taxon>Endopterygota</taxon>
        <taxon>Hymenoptera</taxon>
        <taxon>Apocrita</taxon>
        <taxon>Proctotrupomorpha</taxon>
        <taxon>Chalcidoidea</taxon>
        <taxon>Aphelinidae</taxon>
        <taxon>Aphelininae</taxon>
        <taxon>Eretmocerus</taxon>
    </lineage>
</organism>